<accession>A0A0P7I481</accession>
<reference evidence="3" key="1">
    <citation type="submission" date="2013-11" db="EMBL/GenBank/DDBJ databases">
        <authorList>
            <person name="Hoang H.T."/>
            <person name="Killian M.L."/>
            <person name="Madson D.M."/>
            <person name="Arruda P.H.E."/>
            <person name="Sun D."/>
            <person name="Schwartz K.J."/>
            <person name="Yoon K."/>
        </authorList>
    </citation>
    <scope>NUCLEOTIDE SEQUENCE [LARGE SCALE GENOMIC DNA]</scope>
    <source>
        <strain evidence="3">CDK2</strain>
    </source>
</reference>
<organism evidence="2 3">
    <name type="scientific">Halolamina pelagica</name>
    <dbReference type="NCBI Taxonomy" id="699431"/>
    <lineage>
        <taxon>Archaea</taxon>
        <taxon>Methanobacteriati</taxon>
        <taxon>Methanobacteriota</taxon>
        <taxon>Stenosarchaea group</taxon>
        <taxon>Halobacteria</taxon>
        <taxon>Halobacteriales</taxon>
        <taxon>Haloferacaceae</taxon>
    </lineage>
</organism>
<dbReference type="AlphaFoldDB" id="A0A0P7I481"/>
<proteinExistence type="predicted"/>
<dbReference type="STRING" id="699431.SY89_02533"/>
<sequence>MTTGIAVLNFGEPATADRAVVEDYLERIFFANMDIEGRPPKRRPASAPARWPNVAPPA</sequence>
<evidence type="ECO:0000313" key="2">
    <source>
        <dbReference type="EMBL" id="KPN31780.1"/>
    </source>
</evidence>
<dbReference type="EMBL" id="LGUC01000001">
    <property type="protein sequence ID" value="KPN31780.1"/>
    <property type="molecule type" value="Genomic_DNA"/>
</dbReference>
<name>A0A0P7I481_9EURY</name>
<evidence type="ECO:0000313" key="3">
    <source>
        <dbReference type="Proteomes" id="UP000050535"/>
    </source>
</evidence>
<feature type="region of interest" description="Disordered" evidence="1">
    <location>
        <begin position="36"/>
        <end position="58"/>
    </location>
</feature>
<protein>
    <recommendedName>
        <fullName evidence="4">Ferrochelatase</fullName>
    </recommendedName>
</protein>
<evidence type="ECO:0000256" key="1">
    <source>
        <dbReference type="SAM" id="MobiDB-lite"/>
    </source>
</evidence>
<evidence type="ECO:0008006" key="4">
    <source>
        <dbReference type="Google" id="ProtNLM"/>
    </source>
</evidence>
<keyword evidence="3" id="KW-1185">Reference proteome</keyword>
<comment type="caution">
    <text evidence="2">The sequence shown here is derived from an EMBL/GenBank/DDBJ whole genome shotgun (WGS) entry which is preliminary data.</text>
</comment>
<dbReference type="Proteomes" id="UP000050535">
    <property type="component" value="Unassembled WGS sequence"/>
</dbReference>
<gene>
    <name evidence="2" type="ORF">SY89_02533</name>
</gene>